<organism evidence="1">
    <name type="scientific">Medioppia subpectinata</name>
    <dbReference type="NCBI Taxonomy" id="1979941"/>
    <lineage>
        <taxon>Eukaryota</taxon>
        <taxon>Metazoa</taxon>
        <taxon>Ecdysozoa</taxon>
        <taxon>Arthropoda</taxon>
        <taxon>Chelicerata</taxon>
        <taxon>Arachnida</taxon>
        <taxon>Acari</taxon>
        <taxon>Acariformes</taxon>
        <taxon>Sarcoptiformes</taxon>
        <taxon>Oribatida</taxon>
        <taxon>Brachypylina</taxon>
        <taxon>Oppioidea</taxon>
        <taxon>Oppiidae</taxon>
        <taxon>Medioppia</taxon>
    </lineage>
</organism>
<evidence type="ECO:0000313" key="1">
    <source>
        <dbReference type="EMBL" id="CAD7643841.1"/>
    </source>
</evidence>
<keyword evidence="2" id="KW-1185">Reference proteome</keyword>
<proteinExistence type="predicted"/>
<accession>A0A7R9LNI8</accession>
<dbReference type="EMBL" id="OC884642">
    <property type="protein sequence ID" value="CAD7643841.1"/>
    <property type="molecule type" value="Genomic_DNA"/>
</dbReference>
<dbReference type="EMBL" id="CAJPIZ010030067">
    <property type="protein sequence ID" value="CAG2119827.1"/>
    <property type="molecule type" value="Genomic_DNA"/>
</dbReference>
<sequence>MLIFLYVYRKTSWSGLS</sequence>
<protein>
    <submittedName>
        <fullName evidence="1">Uncharacterized protein</fullName>
    </submittedName>
</protein>
<dbReference type="Proteomes" id="UP000759131">
    <property type="component" value="Unassembled WGS sequence"/>
</dbReference>
<dbReference type="AlphaFoldDB" id="A0A7R9LNI8"/>
<name>A0A7R9LNI8_9ACAR</name>
<evidence type="ECO:0000313" key="2">
    <source>
        <dbReference type="Proteomes" id="UP000759131"/>
    </source>
</evidence>
<reference evidence="1" key="1">
    <citation type="submission" date="2020-11" db="EMBL/GenBank/DDBJ databases">
        <authorList>
            <person name="Tran Van P."/>
        </authorList>
    </citation>
    <scope>NUCLEOTIDE SEQUENCE</scope>
</reference>
<gene>
    <name evidence="1" type="ORF">OSB1V03_LOCUS19774</name>
</gene>